<dbReference type="EMBL" id="JANPWB010000009">
    <property type="protein sequence ID" value="KAJ1151080.1"/>
    <property type="molecule type" value="Genomic_DNA"/>
</dbReference>
<name>A0AAV7RGE2_PLEWA</name>
<evidence type="ECO:0000256" key="1">
    <source>
        <dbReference type="SAM" id="MobiDB-lite"/>
    </source>
</evidence>
<proteinExistence type="predicted"/>
<organism evidence="2 3">
    <name type="scientific">Pleurodeles waltl</name>
    <name type="common">Iberian ribbed newt</name>
    <dbReference type="NCBI Taxonomy" id="8319"/>
    <lineage>
        <taxon>Eukaryota</taxon>
        <taxon>Metazoa</taxon>
        <taxon>Chordata</taxon>
        <taxon>Craniata</taxon>
        <taxon>Vertebrata</taxon>
        <taxon>Euteleostomi</taxon>
        <taxon>Amphibia</taxon>
        <taxon>Batrachia</taxon>
        <taxon>Caudata</taxon>
        <taxon>Salamandroidea</taxon>
        <taxon>Salamandridae</taxon>
        <taxon>Pleurodelinae</taxon>
        <taxon>Pleurodeles</taxon>
    </lineage>
</organism>
<dbReference type="AlphaFoldDB" id="A0AAV7RGE2"/>
<feature type="compositionally biased region" description="Basic and acidic residues" evidence="1">
    <location>
        <begin position="1"/>
        <end position="12"/>
    </location>
</feature>
<evidence type="ECO:0000313" key="2">
    <source>
        <dbReference type="EMBL" id="KAJ1151080.1"/>
    </source>
</evidence>
<accession>A0AAV7RGE2</accession>
<protein>
    <submittedName>
        <fullName evidence="2">Uncharacterized protein</fullName>
    </submittedName>
</protein>
<feature type="region of interest" description="Disordered" evidence="1">
    <location>
        <begin position="55"/>
        <end position="84"/>
    </location>
</feature>
<comment type="caution">
    <text evidence="2">The sequence shown here is derived from an EMBL/GenBank/DDBJ whole genome shotgun (WGS) entry which is preliminary data.</text>
</comment>
<feature type="region of interest" description="Disordered" evidence="1">
    <location>
        <begin position="1"/>
        <end position="43"/>
    </location>
</feature>
<reference evidence="2" key="1">
    <citation type="journal article" date="2022" name="bioRxiv">
        <title>Sequencing and chromosome-scale assembly of the giantPleurodeles waltlgenome.</title>
        <authorList>
            <person name="Brown T."/>
            <person name="Elewa A."/>
            <person name="Iarovenko S."/>
            <person name="Subramanian E."/>
            <person name="Araus A.J."/>
            <person name="Petzold A."/>
            <person name="Susuki M."/>
            <person name="Suzuki K.-i.T."/>
            <person name="Hayashi T."/>
            <person name="Toyoda A."/>
            <person name="Oliveira C."/>
            <person name="Osipova E."/>
            <person name="Leigh N.D."/>
            <person name="Simon A."/>
            <person name="Yun M.H."/>
        </authorList>
    </citation>
    <scope>NUCLEOTIDE SEQUENCE</scope>
    <source>
        <strain evidence="2">20211129_DDA</strain>
        <tissue evidence="2">Liver</tissue>
    </source>
</reference>
<evidence type="ECO:0000313" key="3">
    <source>
        <dbReference type="Proteomes" id="UP001066276"/>
    </source>
</evidence>
<gene>
    <name evidence="2" type="ORF">NDU88_003867</name>
</gene>
<sequence>MRATQRNRDTAKRYSPQEPSDAKPESAVPVNAHQHPCHQQEVRQARCLQLSPHAYQLPSWPGDEESRRPTTGTGPSAHNWRARQPDCNILEDEFQQDEATAYQEARTTAMKGLRSGH</sequence>
<dbReference type="Proteomes" id="UP001066276">
    <property type="component" value="Chromosome 5"/>
</dbReference>
<keyword evidence="3" id="KW-1185">Reference proteome</keyword>